<sequence>MSVRRATMERMAGWVVVDVETSGMTPAVDRVLSVAAVVIDDDGEVIEEFVSLLNPGVDPGPVHVHGLTPALLAGKPRYQDIAPELGRILAGRTVVAHNAAFDASFLAAEARRAGLEPPLTQYVCTLDFAGRLHLSTRDLKLSTLAEHFGVEQRSAHDAHDDALVLAGVFTGLRGVAEEKGAVPSVRQLEAMVPHPETGFLVSTVWAEAVGAPRLWRPAGRLKRDGGLVQGMEVVFTQDVDRDPEEIVGLVVVKGLYVADRITSRTSLAVCDAPTAVRGRTAFARKKGLELVGSDRLVELLADVAPGRPVAPARPVDDAQGALF</sequence>
<reference evidence="5 6" key="1">
    <citation type="submission" date="2024-09" db="EMBL/GenBank/DDBJ databases">
        <authorList>
            <person name="Sun Q."/>
            <person name="Mori K."/>
        </authorList>
    </citation>
    <scope>NUCLEOTIDE SEQUENCE [LARGE SCALE GENOMIC DNA]</scope>
    <source>
        <strain evidence="5 6">CCM 7659</strain>
    </source>
</reference>
<dbReference type="InterPro" id="IPR006054">
    <property type="entry name" value="DnaQ"/>
</dbReference>
<accession>A0ABV5JX36</accession>
<dbReference type="CDD" id="cd06127">
    <property type="entry name" value="DEDDh"/>
    <property type="match status" value="1"/>
</dbReference>
<dbReference type="InterPro" id="IPR036397">
    <property type="entry name" value="RNaseH_sf"/>
</dbReference>
<comment type="caution">
    <text evidence="5">The sequence shown here is derived from an EMBL/GenBank/DDBJ whole genome shotgun (WGS) entry which is preliminary data.</text>
</comment>
<evidence type="ECO:0000256" key="3">
    <source>
        <dbReference type="ARBA" id="ARBA00022839"/>
    </source>
</evidence>
<dbReference type="InterPro" id="IPR013520">
    <property type="entry name" value="Ribonucl_H"/>
</dbReference>
<organism evidence="5 6">
    <name type="scientific">Dietzia aerolata</name>
    <dbReference type="NCBI Taxonomy" id="595984"/>
    <lineage>
        <taxon>Bacteria</taxon>
        <taxon>Bacillati</taxon>
        <taxon>Actinomycetota</taxon>
        <taxon>Actinomycetes</taxon>
        <taxon>Mycobacteriales</taxon>
        <taxon>Dietziaceae</taxon>
        <taxon>Dietzia</taxon>
    </lineage>
</organism>
<keyword evidence="2" id="KW-0378">Hydrolase</keyword>
<keyword evidence="1" id="KW-0540">Nuclease</keyword>
<dbReference type="SMART" id="SM00479">
    <property type="entry name" value="EXOIII"/>
    <property type="match status" value="1"/>
</dbReference>
<keyword evidence="6" id="KW-1185">Reference proteome</keyword>
<dbReference type="PANTHER" id="PTHR30231:SF4">
    <property type="entry name" value="PROTEIN NEN2"/>
    <property type="match status" value="1"/>
</dbReference>
<dbReference type="Pfam" id="PF00929">
    <property type="entry name" value="RNase_T"/>
    <property type="match status" value="1"/>
</dbReference>
<evidence type="ECO:0000313" key="5">
    <source>
        <dbReference type="EMBL" id="MFB9261460.1"/>
    </source>
</evidence>
<name>A0ABV5JX36_9ACTN</name>
<feature type="domain" description="Exonuclease" evidence="4">
    <location>
        <begin position="13"/>
        <end position="178"/>
    </location>
</feature>
<keyword evidence="3 5" id="KW-0269">Exonuclease</keyword>
<evidence type="ECO:0000313" key="6">
    <source>
        <dbReference type="Proteomes" id="UP001589700"/>
    </source>
</evidence>
<evidence type="ECO:0000259" key="4">
    <source>
        <dbReference type="SMART" id="SM00479"/>
    </source>
</evidence>
<protein>
    <submittedName>
        <fullName evidence="5">Exonuclease domain-containing protein</fullName>
    </submittedName>
</protein>
<evidence type="ECO:0000256" key="1">
    <source>
        <dbReference type="ARBA" id="ARBA00022722"/>
    </source>
</evidence>
<evidence type="ECO:0000256" key="2">
    <source>
        <dbReference type="ARBA" id="ARBA00022801"/>
    </source>
</evidence>
<gene>
    <name evidence="5" type="ORF">ACFFVD_16910</name>
</gene>
<dbReference type="NCBIfam" id="TIGR00573">
    <property type="entry name" value="dnaq"/>
    <property type="match status" value="1"/>
</dbReference>
<proteinExistence type="predicted"/>
<dbReference type="SUPFAM" id="SSF53098">
    <property type="entry name" value="Ribonuclease H-like"/>
    <property type="match status" value="1"/>
</dbReference>
<dbReference type="GO" id="GO:0004527">
    <property type="term" value="F:exonuclease activity"/>
    <property type="evidence" value="ECO:0007669"/>
    <property type="project" value="UniProtKB-KW"/>
</dbReference>
<dbReference type="Proteomes" id="UP001589700">
    <property type="component" value="Unassembled WGS sequence"/>
</dbReference>
<dbReference type="EMBL" id="JBHMDY010000032">
    <property type="protein sequence ID" value="MFB9261460.1"/>
    <property type="molecule type" value="Genomic_DNA"/>
</dbReference>
<dbReference type="PANTHER" id="PTHR30231">
    <property type="entry name" value="DNA POLYMERASE III SUBUNIT EPSILON"/>
    <property type="match status" value="1"/>
</dbReference>
<dbReference type="RefSeq" id="WP_241730333.1">
    <property type="nucleotide sequence ID" value="NZ_JAALDM010000268.1"/>
</dbReference>
<dbReference type="InterPro" id="IPR012337">
    <property type="entry name" value="RNaseH-like_sf"/>
</dbReference>
<dbReference type="Gene3D" id="3.30.420.10">
    <property type="entry name" value="Ribonuclease H-like superfamily/Ribonuclease H"/>
    <property type="match status" value="1"/>
</dbReference>